<feature type="domain" description="ABC transporter" evidence="5">
    <location>
        <begin position="7"/>
        <end position="255"/>
    </location>
</feature>
<name>A0ABV2N037_9HYPH</name>
<sequence length="263" mass="27897">MSAPDVITADSLSRRFGGLVAVEGYSLALRQGELVGLIGPNGAGKTTAFNLLTGIIRPTSGRIRIAGEDLTGRAPNALARRGVARTFQNIRLFSDLSVLENIMCGAHMRHGASFVSTLLQLPAFRRAEGVIGQRAMEIAELTGLAHMAARRAGDLSYGDQRRVEIARALASEPAALLLDEPAAGLNPSETEALVALIRGVNRQLGIAVMVVEHDMRLVMGLCQRIQVLNRGRLVADGTPTEVQNDPGVIEAYLGTRRSGGANA</sequence>
<dbReference type="PANTHER" id="PTHR45772:SF7">
    <property type="entry name" value="AMINO ACID ABC TRANSPORTER ATP-BINDING PROTEIN"/>
    <property type="match status" value="1"/>
</dbReference>
<evidence type="ECO:0000313" key="6">
    <source>
        <dbReference type="EMBL" id="MET3792423.1"/>
    </source>
</evidence>
<keyword evidence="3" id="KW-0547">Nucleotide-binding</keyword>
<evidence type="ECO:0000313" key="7">
    <source>
        <dbReference type="Proteomes" id="UP001549076"/>
    </source>
</evidence>
<dbReference type="RefSeq" id="WP_354195426.1">
    <property type="nucleotide sequence ID" value="NZ_JBEPML010000008.1"/>
</dbReference>
<organism evidence="6 7">
    <name type="scientific">Aquamicrobium terrae</name>
    <dbReference type="NCBI Taxonomy" id="1324945"/>
    <lineage>
        <taxon>Bacteria</taxon>
        <taxon>Pseudomonadati</taxon>
        <taxon>Pseudomonadota</taxon>
        <taxon>Alphaproteobacteria</taxon>
        <taxon>Hyphomicrobiales</taxon>
        <taxon>Phyllobacteriaceae</taxon>
        <taxon>Aquamicrobium</taxon>
    </lineage>
</organism>
<dbReference type="GO" id="GO:0005524">
    <property type="term" value="F:ATP binding"/>
    <property type="evidence" value="ECO:0007669"/>
    <property type="project" value="UniProtKB-KW"/>
</dbReference>
<evidence type="ECO:0000256" key="4">
    <source>
        <dbReference type="ARBA" id="ARBA00022840"/>
    </source>
</evidence>
<protein>
    <submittedName>
        <fullName evidence="6">Branched-chain amino acid transport system ATP-binding protein</fullName>
    </submittedName>
</protein>
<dbReference type="InterPro" id="IPR003593">
    <property type="entry name" value="AAA+_ATPase"/>
</dbReference>
<dbReference type="InterPro" id="IPR017871">
    <property type="entry name" value="ABC_transporter-like_CS"/>
</dbReference>
<proteinExistence type="inferred from homology"/>
<evidence type="ECO:0000256" key="1">
    <source>
        <dbReference type="ARBA" id="ARBA00005417"/>
    </source>
</evidence>
<keyword evidence="2" id="KW-0813">Transport</keyword>
<dbReference type="InterPro" id="IPR051120">
    <property type="entry name" value="ABC_AA/LPS_Transport"/>
</dbReference>
<comment type="similarity">
    <text evidence="1">Belongs to the ABC transporter superfamily.</text>
</comment>
<dbReference type="InterPro" id="IPR003439">
    <property type="entry name" value="ABC_transporter-like_ATP-bd"/>
</dbReference>
<dbReference type="SUPFAM" id="SSF52540">
    <property type="entry name" value="P-loop containing nucleoside triphosphate hydrolases"/>
    <property type="match status" value="1"/>
</dbReference>
<dbReference type="SMART" id="SM00382">
    <property type="entry name" value="AAA"/>
    <property type="match status" value="1"/>
</dbReference>
<dbReference type="InterPro" id="IPR027417">
    <property type="entry name" value="P-loop_NTPase"/>
</dbReference>
<keyword evidence="7" id="KW-1185">Reference proteome</keyword>
<dbReference type="Gene3D" id="3.40.50.300">
    <property type="entry name" value="P-loop containing nucleotide triphosphate hydrolases"/>
    <property type="match status" value="1"/>
</dbReference>
<evidence type="ECO:0000256" key="3">
    <source>
        <dbReference type="ARBA" id="ARBA00022741"/>
    </source>
</evidence>
<dbReference type="PANTHER" id="PTHR45772">
    <property type="entry name" value="CONSERVED COMPONENT OF ABC TRANSPORTER FOR NATURAL AMINO ACIDS-RELATED"/>
    <property type="match status" value="1"/>
</dbReference>
<reference evidence="6 7" key="1">
    <citation type="submission" date="2024-06" db="EMBL/GenBank/DDBJ databases">
        <title>Genomic Encyclopedia of Type Strains, Phase IV (KMG-IV): sequencing the most valuable type-strain genomes for metagenomic binning, comparative biology and taxonomic classification.</title>
        <authorList>
            <person name="Goeker M."/>
        </authorList>
    </citation>
    <scope>NUCLEOTIDE SEQUENCE [LARGE SCALE GENOMIC DNA]</scope>
    <source>
        <strain evidence="6 7">DSM 27865</strain>
    </source>
</reference>
<dbReference type="PROSITE" id="PS50893">
    <property type="entry name" value="ABC_TRANSPORTER_2"/>
    <property type="match status" value="1"/>
</dbReference>
<evidence type="ECO:0000259" key="5">
    <source>
        <dbReference type="PROSITE" id="PS50893"/>
    </source>
</evidence>
<keyword evidence="4 6" id="KW-0067">ATP-binding</keyword>
<dbReference type="InterPro" id="IPR032823">
    <property type="entry name" value="BCA_ABC_TP_C"/>
</dbReference>
<evidence type="ECO:0000256" key="2">
    <source>
        <dbReference type="ARBA" id="ARBA00022448"/>
    </source>
</evidence>
<gene>
    <name evidence="6" type="ORF">ABID37_002640</name>
</gene>
<dbReference type="Pfam" id="PF12399">
    <property type="entry name" value="BCA_ABC_TP_C"/>
    <property type="match status" value="1"/>
</dbReference>
<dbReference type="CDD" id="cd03219">
    <property type="entry name" value="ABC_Mj1267_LivG_branched"/>
    <property type="match status" value="1"/>
</dbReference>
<accession>A0ABV2N037</accession>
<dbReference type="EMBL" id="JBEPML010000008">
    <property type="protein sequence ID" value="MET3792423.1"/>
    <property type="molecule type" value="Genomic_DNA"/>
</dbReference>
<dbReference type="Proteomes" id="UP001549076">
    <property type="component" value="Unassembled WGS sequence"/>
</dbReference>
<dbReference type="Pfam" id="PF00005">
    <property type="entry name" value="ABC_tran"/>
    <property type="match status" value="1"/>
</dbReference>
<comment type="caution">
    <text evidence="6">The sequence shown here is derived from an EMBL/GenBank/DDBJ whole genome shotgun (WGS) entry which is preliminary data.</text>
</comment>
<dbReference type="PROSITE" id="PS00211">
    <property type="entry name" value="ABC_TRANSPORTER_1"/>
    <property type="match status" value="1"/>
</dbReference>